<dbReference type="EMBL" id="MU273490">
    <property type="protein sequence ID" value="KAI0035053.1"/>
    <property type="molecule type" value="Genomic_DNA"/>
</dbReference>
<protein>
    <submittedName>
        <fullName evidence="1">Uncharacterized protein</fullName>
    </submittedName>
</protein>
<dbReference type="Proteomes" id="UP000814128">
    <property type="component" value="Unassembled WGS sequence"/>
</dbReference>
<sequence length="548" mass="60818">MPSPILQRPKHLFQPLLKHFNQRGMRATQPSAPDVLKKAQTGPATTVTCSVYSIPAELLIEILAFLPLVCQPDELCSTSIYVSHVNTTWRVVALSHGCKALWATLSTGLSRSGIETFVSRSDPLPMSLYLSRARIPGTSVNGVCSDLLVVHAHRFKRVAINGRLASKLLDDEWKNISSVSPTSLALSSFTPYLSNKLPWRAPISSLRRVSLVRTSINAEHPILRSSLTSLSIEKSRVGTSTETLLQALSRMPQLQELTLSLLRFYGQRDEDPSAHRQPRSVELSQLRKCVLHGYGVEVASVFRHLSLPLDVVLNFVLEYDDITPDSQEITGQAEFCTAVSAHIVAAHEFAEVETPFSEIALKVKGANFTLTASGGTRDAPRPLISFHVRRHDYSIASNGTGFHDSALSALLGIPSFSKVERLSFSRHSNTVILDTNDIVLRQLRDVRELVLEDPHRSSRAGHGTLFSYFLQNPFPKVVRIEARQCLIPTTPLSPFLAMLHIVLIRCAVKRSFVEQLRDACARVDWDGVEVDEWALSEGRDLSVNQISR</sequence>
<evidence type="ECO:0000313" key="1">
    <source>
        <dbReference type="EMBL" id="KAI0035053.1"/>
    </source>
</evidence>
<name>A0ACB8QT88_9AGAM</name>
<reference evidence="1" key="1">
    <citation type="submission" date="2021-02" db="EMBL/GenBank/DDBJ databases">
        <authorList>
            <consortium name="DOE Joint Genome Institute"/>
            <person name="Ahrendt S."/>
            <person name="Looney B.P."/>
            <person name="Miyauchi S."/>
            <person name="Morin E."/>
            <person name="Drula E."/>
            <person name="Courty P.E."/>
            <person name="Chicoki N."/>
            <person name="Fauchery L."/>
            <person name="Kohler A."/>
            <person name="Kuo A."/>
            <person name="Labutti K."/>
            <person name="Pangilinan J."/>
            <person name="Lipzen A."/>
            <person name="Riley R."/>
            <person name="Andreopoulos W."/>
            <person name="He G."/>
            <person name="Johnson J."/>
            <person name="Barry K.W."/>
            <person name="Grigoriev I.V."/>
            <person name="Nagy L."/>
            <person name="Hibbett D."/>
            <person name="Henrissat B."/>
            <person name="Matheny P.B."/>
            <person name="Labbe J."/>
            <person name="Martin F."/>
        </authorList>
    </citation>
    <scope>NUCLEOTIDE SEQUENCE</scope>
    <source>
        <strain evidence="1">EC-137</strain>
    </source>
</reference>
<keyword evidence="2" id="KW-1185">Reference proteome</keyword>
<comment type="caution">
    <text evidence="1">The sequence shown here is derived from an EMBL/GenBank/DDBJ whole genome shotgun (WGS) entry which is preliminary data.</text>
</comment>
<reference evidence="1" key="2">
    <citation type="journal article" date="2022" name="New Phytol.">
        <title>Evolutionary transition to the ectomycorrhizal habit in the genomes of a hyperdiverse lineage of mushroom-forming fungi.</title>
        <authorList>
            <person name="Looney B."/>
            <person name="Miyauchi S."/>
            <person name="Morin E."/>
            <person name="Drula E."/>
            <person name="Courty P.E."/>
            <person name="Kohler A."/>
            <person name="Kuo A."/>
            <person name="LaButti K."/>
            <person name="Pangilinan J."/>
            <person name="Lipzen A."/>
            <person name="Riley R."/>
            <person name="Andreopoulos W."/>
            <person name="He G."/>
            <person name="Johnson J."/>
            <person name="Nolan M."/>
            <person name="Tritt A."/>
            <person name="Barry K.W."/>
            <person name="Grigoriev I.V."/>
            <person name="Nagy L.G."/>
            <person name="Hibbett D."/>
            <person name="Henrissat B."/>
            <person name="Matheny P.B."/>
            <person name="Labbe J."/>
            <person name="Martin F.M."/>
        </authorList>
    </citation>
    <scope>NUCLEOTIDE SEQUENCE</scope>
    <source>
        <strain evidence="1">EC-137</strain>
    </source>
</reference>
<proteinExistence type="predicted"/>
<accession>A0ACB8QT88</accession>
<organism evidence="1 2">
    <name type="scientific">Vararia minispora EC-137</name>
    <dbReference type="NCBI Taxonomy" id="1314806"/>
    <lineage>
        <taxon>Eukaryota</taxon>
        <taxon>Fungi</taxon>
        <taxon>Dikarya</taxon>
        <taxon>Basidiomycota</taxon>
        <taxon>Agaricomycotina</taxon>
        <taxon>Agaricomycetes</taxon>
        <taxon>Russulales</taxon>
        <taxon>Lachnocladiaceae</taxon>
        <taxon>Vararia</taxon>
    </lineage>
</organism>
<evidence type="ECO:0000313" key="2">
    <source>
        <dbReference type="Proteomes" id="UP000814128"/>
    </source>
</evidence>
<gene>
    <name evidence="1" type="ORF">K488DRAFT_83385</name>
</gene>